<accession>A0A1Y5SNL9</accession>
<dbReference type="RefSeq" id="WP_085795877.1">
    <property type="nucleotide sequence ID" value="NZ_FWFO01000001.1"/>
</dbReference>
<dbReference type="AlphaFoldDB" id="A0A1Y5SNL9"/>
<dbReference type="EMBL" id="FWFO01000001">
    <property type="protein sequence ID" value="SLN44811.1"/>
    <property type="molecule type" value="Genomic_DNA"/>
</dbReference>
<dbReference type="PANTHER" id="PTHR43792">
    <property type="entry name" value="GNAT FAMILY, PUTATIVE (AFU_ORTHOLOGUE AFUA_3G00765)-RELATED-RELATED"/>
    <property type="match status" value="1"/>
</dbReference>
<dbReference type="Pfam" id="PF13302">
    <property type="entry name" value="Acetyltransf_3"/>
    <property type="match status" value="1"/>
</dbReference>
<evidence type="ECO:0000259" key="1">
    <source>
        <dbReference type="PROSITE" id="PS51186"/>
    </source>
</evidence>
<dbReference type="InterPro" id="IPR016181">
    <property type="entry name" value="Acyl_CoA_acyltransferase"/>
</dbReference>
<protein>
    <recommendedName>
        <fullName evidence="1">N-acetyltransferase domain-containing protein</fullName>
    </recommendedName>
</protein>
<proteinExistence type="predicted"/>
<dbReference type="PROSITE" id="PS51186">
    <property type="entry name" value="GNAT"/>
    <property type="match status" value="1"/>
</dbReference>
<dbReference type="OrthoDB" id="6293260at2"/>
<feature type="domain" description="N-acetyltransferase" evidence="1">
    <location>
        <begin position="13"/>
        <end position="172"/>
    </location>
</feature>
<evidence type="ECO:0000313" key="2">
    <source>
        <dbReference type="EMBL" id="SLN44811.1"/>
    </source>
</evidence>
<gene>
    <name evidence="2" type="ORF">TRL7639_02402</name>
</gene>
<organism evidence="2 3">
    <name type="scientific">Falsiruegeria litorea R37</name>
    <dbReference type="NCBI Taxonomy" id="1200284"/>
    <lineage>
        <taxon>Bacteria</taxon>
        <taxon>Pseudomonadati</taxon>
        <taxon>Pseudomonadota</taxon>
        <taxon>Alphaproteobacteria</taxon>
        <taxon>Rhodobacterales</taxon>
        <taxon>Roseobacteraceae</taxon>
        <taxon>Falsiruegeria</taxon>
    </lineage>
</organism>
<evidence type="ECO:0000313" key="3">
    <source>
        <dbReference type="Proteomes" id="UP000193077"/>
    </source>
</evidence>
<dbReference type="Proteomes" id="UP000193077">
    <property type="component" value="Unassembled WGS sequence"/>
</dbReference>
<sequence>MNRNIPMINTARVTLSGMRPEDFERFVEIWTDPDVVRFIGGEAKTRGEAWDAFLRNAGHWQMTGFGQWAVVLQSSRRMVGQAGFFYKDRALGEDFDLYPEAGWVMMPEAQGQGLAYEAVQAAHDWFDRVIPGVLVAMVDTRNQPSVKLARKLGYTSLRTAEFLGTEVELFRRNGPPSRS</sequence>
<dbReference type="PANTHER" id="PTHR43792:SF16">
    <property type="entry name" value="N-ACETYLTRANSFERASE DOMAIN-CONTAINING PROTEIN"/>
    <property type="match status" value="1"/>
</dbReference>
<dbReference type="InterPro" id="IPR051531">
    <property type="entry name" value="N-acetyltransferase"/>
</dbReference>
<dbReference type="InterPro" id="IPR000182">
    <property type="entry name" value="GNAT_dom"/>
</dbReference>
<keyword evidence="3" id="KW-1185">Reference proteome</keyword>
<reference evidence="2 3" key="1">
    <citation type="submission" date="2017-03" db="EMBL/GenBank/DDBJ databases">
        <authorList>
            <person name="Afonso C.L."/>
            <person name="Miller P.J."/>
            <person name="Scott M.A."/>
            <person name="Spackman E."/>
            <person name="Goraichik I."/>
            <person name="Dimitrov K.M."/>
            <person name="Suarez D.L."/>
            <person name="Swayne D.E."/>
        </authorList>
    </citation>
    <scope>NUCLEOTIDE SEQUENCE [LARGE SCALE GENOMIC DNA]</scope>
    <source>
        <strain evidence="2 3">CECT 7639</strain>
    </source>
</reference>
<dbReference type="GO" id="GO:0016747">
    <property type="term" value="F:acyltransferase activity, transferring groups other than amino-acyl groups"/>
    <property type="evidence" value="ECO:0007669"/>
    <property type="project" value="InterPro"/>
</dbReference>
<dbReference type="SUPFAM" id="SSF55729">
    <property type="entry name" value="Acyl-CoA N-acyltransferases (Nat)"/>
    <property type="match status" value="1"/>
</dbReference>
<name>A0A1Y5SNL9_9RHOB</name>
<dbReference type="Gene3D" id="3.40.630.30">
    <property type="match status" value="1"/>
</dbReference>